<feature type="compositionally biased region" description="Basic and acidic residues" evidence="1">
    <location>
        <begin position="269"/>
        <end position="279"/>
    </location>
</feature>
<dbReference type="SUPFAM" id="SSF56973">
    <property type="entry name" value="Aerolisin/ETX pore-forming domain"/>
    <property type="match status" value="1"/>
</dbReference>
<dbReference type="OrthoDB" id="5819442at2759"/>
<dbReference type="EMBL" id="JAIWYP010000011">
    <property type="protein sequence ID" value="KAH3741509.1"/>
    <property type="molecule type" value="Genomic_DNA"/>
</dbReference>
<reference evidence="2" key="1">
    <citation type="journal article" date="2019" name="bioRxiv">
        <title>The Genome of the Zebra Mussel, Dreissena polymorpha: A Resource for Invasive Species Research.</title>
        <authorList>
            <person name="McCartney M.A."/>
            <person name="Auch B."/>
            <person name="Kono T."/>
            <person name="Mallez S."/>
            <person name="Zhang Y."/>
            <person name="Obille A."/>
            <person name="Becker A."/>
            <person name="Abrahante J.E."/>
            <person name="Garbe J."/>
            <person name="Badalamenti J.P."/>
            <person name="Herman A."/>
            <person name="Mangelson H."/>
            <person name="Liachko I."/>
            <person name="Sullivan S."/>
            <person name="Sone E.D."/>
            <person name="Koren S."/>
            <person name="Silverstein K.A.T."/>
            <person name="Beckman K.B."/>
            <person name="Gohl D.M."/>
        </authorList>
    </citation>
    <scope>NUCLEOTIDE SEQUENCE</scope>
    <source>
        <strain evidence="2">Duluth1</strain>
        <tissue evidence="2">Whole animal</tissue>
    </source>
</reference>
<dbReference type="AlphaFoldDB" id="A0A9D4DB97"/>
<feature type="compositionally biased region" description="Acidic residues" evidence="1">
    <location>
        <begin position="280"/>
        <end position="291"/>
    </location>
</feature>
<dbReference type="PANTHER" id="PTHR39369">
    <property type="entry name" value="LIN-24 (TWENTY-FOUR) LIKE"/>
    <property type="match status" value="1"/>
</dbReference>
<name>A0A9D4DB97_DREPO</name>
<proteinExistence type="predicted"/>
<organism evidence="2 3">
    <name type="scientific">Dreissena polymorpha</name>
    <name type="common">Zebra mussel</name>
    <name type="synonym">Mytilus polymorpha</name>
    <dbReference type="NCBI Taxonomy" id="45954"/>
    <lineage>
        <taxon>Eukaryota</taxon>
        <taxon>Metazoa</taxon>
        <taxon>Spiralia</taxon>
        <taxon>Lophotrochozoa</taxon>
        <taxon>Mollusca</taxon>
        <taxon>Bivalvia</taxon>
        <taxon>Autobranchia</taxon>
        <taxon>Heteroconchia</taxon>
        <taxon>Euheterodonta</taxon>
        <taxon>Imparidentia</taxon>
        <taxon>Neoheterodontei</taxon>
        <taxon>Myida</taxon>
        <taxon>Dreissenoidea</taxon>
        <taxon>Dreissenidae</taxon>
        <taxon>Dreissena</taxon>
    </lineage>
</organism>
<dbReference type="PANTHER" id="PTHR39369:SF6">
    <property type="entry name" value="LIN-24 (TWENTY-FOUR) LIKE"/>
    <property type="match status" value="1"/>
</dbReference>
<gene>
    <name evidence="2" type="ORF">DPMN_048234</name>
</gene>
<evidence type="ECO:0000256" key="1">
    <source>
        <dbReference type="SAM" id="MobiDB-lite"/>
    </source>
</evidence>
<evidence type="ECO:0000313" key="3">
    <source>
        <dbReference type="Proteomes" id="UP000828390"/>
    </source>
</evidence>
<feature type="region of interest" description="Disordered" evidence="1">
    <location>
        <begin position="269"/>
        <end position="291"/>
    </location>
</feature>
<protein>
    <submittedName>
        <fullName evidence="2">Uncharacterized protein</fullName>
    </submittedName>
</protein>
<dbReference type="Gene3D" id="2.170.15.10">
    <property type="entry name" value="Proaerolysin, chain A, domain 3"/>
    <property type="match status" value="1"/>
</dbReference>
<accession>A0A9D4DB97</accession>
<sequence length="291" mass="33622">MDDKEFQLNLQELVENYVWDCFKCDLGFLKGIFYQRHKHYFDVRWGYVDFQHVTTKTDRPMIRSVTKDKTELYFTEYQNKSNRDQKYTFSTTRETVATTKIELQENYTLGAETNIEIDLAGVVKIGGGVNGSVSVTNTKGEDFSETLNWNINTEIVVPKWNKARASLYVFEEPSIMEFVVTTTISLPTGSLPVSIRRVKDDKIIKTYWIMNLHCLFSDKQKEDGMVKCETKPVPGKEIDDAIVVIETRGTCRNVSWKNQHVEVQCERMEGFGNEAKDSHDDDESDDDKAKN</sequence>
<evidence type="ECO:0000313" key="2">
    <source>
        <dbReference type="EMBL" id="KAH3741509.1"/>
    </source>
</evidence>
<dbReference type="Proteomes" id="UP000828390">
    <property type="component" value="Unassembled WGS sequence"/>
</dbReference>
<reference evidence="2" key="2">
    <citation type="submission" date="2020-11" db="EMBL/GenBank/DDBJ databases">
        <authorList>
            <person name="McCartney M.A."/>
            <person name="Auch B."/>
            <person name="Kono T."/>
            <person name="Mallez S."/>
            <person name="Becker A."/>
            <person name="Gohl D.M."/>
            <person name="Silverstein K.A.T."/>
            <person name="Koren S."/>
            <person name="Bechman K.B."/>
            <person name="Herman A."/>
            <person name="Abrahante J.E."/>
            <person name="Garbe J."/>
        </authorList>
    </citation>
    <scope>NUCLEOTIDE SEQUENCE</scope>
    <source>
        <strain evidence="2">Duluth1</strain>
        <tissue evidence="2">Whole animal</tissue>
    </source>
</reference>
<keyword evidence="3" id="KW-1185">Reference proteome</keyword>
<dbReference type="CDD" id="cd20237">
    <property type="entry name" value="PFM_LIN24-like"/>
    <property type="match status" value="1"/>
</dbReference>
<comment type="caution">
    <text evidence="2">The sequence shown here is derived from an EMBL/GenBank/DDBJ whole genome shotgun (WGS) entry which is preliminary data.</text>
</comment>